<feature type="compositionally biased region" description="Basic and acidic residues" evidence="1">
    <location>
        <begin position="204"/>
        <end position="213"/>
    </location>
</feature>
<dbReference type="HOGENOM" id="CLU_848470_0_0_1"/>
<evidence type="ECO:0000256" key="1">
    <source>
        <dbReference type="SAM" id="MobiDB-lite"/>
    </source>
</evidence>
<dbReference type="GeneID" id="17277597"/>
<reference evidence="2" key="2">
    <citation type="submission" date="2024-10" db="UniProtKB">
        <authorList>
            <consortium name="EnsemblProtists"/>
        </authorList>
    </citation>
    <scope>IDENTIFICATION</scope>
</reference>
<accession>A0A0D3K989</accession>
<reference evidence="3" key="1">
    <citation type="journal article" date="2013" name="Nature">
        <title>Pan genome of the phytoplankton Emiliania underpins its global distribution.</title>
        <authorList>
            <person name="Read B.A."/>
            <person name="Kegel J."/>
            <person name="Klute M.J."/>
            <person name="Kuo A."/>
            <person name="Lefebvre S.C."/>
            <person name="Maumus F."/>
            <person name="Mayer C."/>
            <person name="Miller J."/>
            <person name="Monier A."/>
            <person name="Salamov A."/>
            <person name="Young J."/>
            <person name="Aguilar M."/>
            <person name="Claverie J.M."/>
            <person name="Frickenhaus S."/>
            <person name="Gonzalez K."/>
            <person name="Herman E.K."/>
            <person name="Lin Y.C."/>
            <person name="Napier J."/>
            <person name="Ogata H."/>
            <person name="Sarno A.F."/>
            <person name="Shmutz J."/>
            <person name="Schroeder D."/>
            <person name="de Vargas C."/>
            <person name="Verret F."/>
            <person name="von Dassow P."/>
            <person name="Valentin K."/>
            <person name="Van de Peer Y."/>
            <person name="Wheeler G."/>
            <person name="Dacks J.B."/>
            <person name="Delwiche C.F."/>
            <person name="Dyhrman S.T."/>
            <person name="Glockner G."/>
            <person name="John U."/>
            <person name="Richards T."/>
            <person name="Worden A.Z."/>
            <person name="Zhang X."/>
            <person name="Grigoriev I.V."/>
            <person name="Allen A.E."/>
            <person name="Bidle K."/>
            <person name="Borodovsky M."/>
            <person name="Bowler C."/>
            <person name="Brownlee C."/>
            <person name="Cock J.M."/>
            <person name="Elias M."/>
            <person name="Gladyshev V.N."/>
            <person name="Groth M."/>
            <person name="Guda C."/>
            <person name="Hadaegh A."/>
            <person name="Iglesias-Rodriguez M.D."/>
            <person name="Jenkins J."/>
            <person name="Jones B.M."/>
            <person name="Lawson T."/>
            <person name="Leese F."/>
            <person name="Lindquist E."/>
            <person name="Lobanov A."/>
            <person name="Lomsadze A."/>
            <person name="Malik S.B."/>
            <person name="Marsh M.E."/>
            <person name="Mackinder L."/>
            <person name="Mock T."/>
            <person name="Mueller-Roeber B."/>
            <person name="Pagarete A."/>
            <person name="Parker M."/>
            <person name="Probert I."/>
            <person name="Quesneville H."/>
            <person name="Raines C."/>
            <person name="Rensing S.A."/>
            <person name="Riano-Pachon D.M."/>
            <person name="Richier S."/>
            <person name="Rokitta S."/>
            <person name="Shiraiwa Y."/>
            <person name="Soanes D.M."/>
            <person name="van der Giezen M."/>
            <person name="Wahlund T.M."/>
            <person name="Williams B."/>
            <person name="Wilson W."/>
            <person name="Wolfe G."/>
            <person name="Wurch L.L."/>
        </authorList>
    </citation>
    <scope>NUCLEOTIDE SEQUENCE</scope>
</reference>
<dbReference type="AlphaFoldDB" id="A0A0D3K989"/>
<feature type="compositionally biased region" description="Basic residues" evidence="1">
    <location>
        <begin position="176"/>
        <end position="186"/>
    </location>
</feature>
<organism evidence="2 3">
    <name type="scientific">Emiliania huxleyi (strain CCMP1516)</name>
    <dbReference type="NCBI Taxonomy" id="280463"/>
    <lineage>
        <taxon>Eukaryota</taxon>
        <taxon>Haptista</taxon>
        <taxon>Haptophyta</taxon>
        <taxon>Prymnesiophyceae</taxon>
        <taxon>Isochrysidales</taxon>
        <taxon>Noelaerhabdaceae</taxon>
        <taxon>Emiliania</taxon>
    </lineage>
</organism>
<dbReference type="PaxDb" id="2903-EOD32324"/>
<feature type="region of interest" description="Disordered" evidence="1">
    <location>
        <begin position="176"/>
        <end position="226"/>
    </location>
</feature>
<evidence type="ECO:0000313" key="2">
    <source>
        <dbReference type="EnsemblProtists" id="EOD32324"/>
    </source>
</evidence>
<dbReference type="RefSeq" id="XP_005784753.1">
    <property type="nucleotide sequence ID" value="XM_005784696.1"/>
</dbReference>
<name>A0A0D3K989_EMIH1</name>
<proteinExistence type="predicted"/>
<feature type="region of interest" description="Disordered" evidence="1">
    <location>
        <begin position="43"/>
        <end position="81"/>
    </location>
</feature>
<sequence length="328" mass="36200">MSSVSPPAVPQRSLSRRVGRLFCCGCCSGDPLAMQRLDAHLEESAAAPQRGRSRRSRKKLPLSKLEGAQLDEGDPAPQLWDGSVLSEAEDNGEGDNGVPASGAGSWDFGVPDFRWPARPSSPVRDEKSGVKSYVDESSAKELFNVTLRKFVIPVVRGGLERLLRLLLQSGLRHRRRRRRWKGRRAHGKENDGGRLRRRVRVSQRRCDDKDARSPSRNGPQPARRRAAGVLVREGVKPCGRDDVMDAQQPVCAREQRPEAAASRAAKEGAPEGLRWCSVLGRRHIPFNAVALGISARGCDSPSSYILLWSNRVAVFCCSQRNRGTRVGE</sequence>
<dbReference type="EnsemblProtists" id="EOD32324">
    <property type="protein sequence ID" value="EOD32324"/>
    <property type="gene ID" value="EMIHUDRAFT_442017"/>
</dbReference>
<dbReference type="KEGG" id="ehx:EMIHUDRAFT_442017"/>
<protein>
    <submittedName>
        <fullName evidence="2">Uncharacterized protein</fullName>
    </submittedName>
</protein>
<keyword evidence="3" id="KW-1185">Reference proteome</keyword>
<feature type="compositionally biased region" description="Basic residues" evidence="1">
    <location>
        <begin position="51"/>
        <end position="61"/>
    </location>
</feature>
<dbReference type="Proteomes" id="UP000013827">
    <property type="component" value="Unassembled WGS sequence"/>
</dbReference>
<evidence type="ECO:0000313" key="3">
    <source>
        <dbReference type="Proteomes" id="UP000013827"/>
    </source>
</evidence>